<comment type="caution">
    <text evidence="2">The sequence shown here is derived from an EMBL/GenBank/DDBJ whole genome shotgun (WGS) entry which is preliminary data.</text>
</comment>
<sequence>MRKDNCIGLPVTVLVLVVLAGTDHAKGARLLKTTLYFNGSLLDESMNDVFVSAEADMEFPDFLTDTTPSPQPPTAVSVNCTTCPVPEEFIQPLNRTFQIGCVELLPNVSYVPPEFFVGNITVDRAGNWTFVQLGMSNFDVDLTTGKVTVGGYVLGDGFEGTIPVSIHDVSSECNQGTEVGFNVRIQCYPDRLTTLSPATFTNRTAKMSPTLTTSTTTMSYAGSMEYHFPAGVDLG</sequence>
<dbReference type="Proteomes" id="UP000192578">
    <property type="component" value="Unassembled WGS sequence"/>
</dbReference>
<gene>
    <name evidence="2" type="ORF">BV898_09247</name>
</gene>
<keyword evidence="3" id="KW-1185">Reference proteome</keyword>
<dbReference type="EMBL" id="MTYJ01000072">
    <property type="protein sequence ID" value="OQV16574.1"/>
    <property type="molecule type" value="Genomic_DNA"/>
</dbReference>
<evidence type="ECO:0000313" key="2">
    <source>
        <dbReference type="EMBL" id="OQV16574.1"/>
    </source>
</evidence>
<dbReference type="AlphaFoldDB" id="A0A1W0WMY7"/>
<protein>
    <submittedName>
        <fullName evidence="2">Uncharacterized protein</fullName>
    </submittedName>
</protein>
<reference evidence="3" key="1">
    <citation type="submission" date="2017-01" db="EMBL/GenBank/DDBJ databases">
        <title>Comparative genomics of anhydrobiosis in the tardigrade Hypsibius dujardini.</title>
        <authorList>
            <person name="Yoshida Y."/>
            <person name="Koutsovoulos G."/>
            <person name="Laetsch D."/>
            <person name="Stevens L."/>
            <person name="Kumar S."/>
            <person name="Horikawa D."/>
            <person name="Ishino K."/>
            <person name="Komine S."/>
            <person name="Tomita M."/>
            <person name="Blaxter M."/>
            <person name="Arakawa K."/>
        </authorList>
    </citation>
    <scope>NUCLEOTIDE SEQUENCE [LARGE SCALE GENOMIC DNA]</scope>
    <source>
        <strain evidence="3">Z151</strain>
    </source>
</reference>
<accession>A0A1W0WMY7</accession>
<keyword evidence="1" id="KW-0732">Signal</keyword>
<evidence type="ECO:0000313" key="3">
    <source>
        <dbReference type="Proteomes" id="UP000192578"/>
    </source>
</evidence>
<organism evidence="2 3">
    <name type="scientific">Hypsibius exemplaris</name>
    <name type="common">Freshwater tardigrade</name>
    <dbReference type="NCBI Taxonomy" id="2072580"/>
    <lineage>
        <taxon>Eukaryota</taxon>
        <taxon>Metazoa</taxon>
        <taxon>Ecdysozoa</taxon>
        <taxon>Tardigrada</taxon>
        <taxon>Eutardigrada</taxon>
        <taxon>Parachela</taxon>
        <taxon>Hypsibioidea</taxon>
        <taxon>Hypsibiidae</taxon>
        <taxon>Hypsibius</taxon>
    </lineage>
</organism>
<name>A0A1W0WMY7_HYPEX</name>
<proteinExistence type="predicted"/>
<evidence type="ECO:0000256" key="1">
    <source>
        <dbReference type="SAM" id="SignalP"/>
    </source>
</evidence>
<feature type="chain" id="PRO_5013161992" evidence="1">
    <location>
        <begin position="28"/>
        <end position="235"/>
    </location>
</feature>
<feature type="signal peptide" evidence="1">
    <location>
        <begin position="1"/>
        <end position="27"/>
    </location>
</feature>